<accession>A0A3S5Y0C3</accession>
<organism evidence="1 2">
    <name type="scientific">Mesoplasma entomophilum</name>
    <dbReference type="NCBI Taxonomy" id="2149"/>
    <lineage>
        <taxon>Bacteria</taxon>
        <taxon>Bacillati</taxon>
        <taxon>Mycoplasmatota</taxon>
        <taxon>Mollicutes</taxon>
        <taxon>Entomoplasmatales</taxon>
        <taxon>Entomoplasmataceae</taxon>
        <taxon>Mesoplasma</taxon>
    </lineage>
</organism>
<evidence type="ECO:0000313" key="1">
    <source>
        <dbReference type="EMBL" id="ATQ35787.1"/>
    </source>
</evidence>
<dbReference type="KEGG" id="ment:CS528_03430"/>
<dbReference type="Proteomes" id="UP000232226">
    <property type="component" value="Chromosome"/>
</dbReference>
<evidence type="ECO:0000313" key="2">
    <source>
        <dbReference type="Proteomes" id="UP000232226"/>
    </source>
</evidence>
<proteinExistence type="predicted"/>
<reference evidence="1 2" key="1">
    <citation type="submission" date="2017-10" db="EMBL/GenBank/DDBJ databases">
        <title>Complete Genome Sequence of Mesoplasma entomophilum.</title>
        <authorList>
            <person name="Knight T.F."/>
            <person name="Citino T."/>
            <person name="Rubinstein R."/>
            <person name="Neuschaefer Z."/>
        </authorList>
    </citation>
    <scope>NUCLEOTIDE SEQUENCE [LARGE SCALE GENOMIC DNA]</scope>
    <source>
        <strain evidence="1 2">TAC</strain>
    </source>
</reference>
<dbReference type="AlphaFoldDB" id="A0A3S5Y0C3"/>
<keyword evidence="2" id="KW-1185">Reference proteome</keyword>
<protein>
    <submittedName>
        <fullName evidence="1">Uncharacterized protein</fullName>
    </submittedName>
</protein>
<sequence length="305" mass="36764">MFYLFTKSILIEIGFKKESYYIGNAKFEFLPESVLNNCFSSANWNRALKYKTTAHEINEKYFMLEVDIYWNLNFQKIELMSKIFFFNEILNSKHFKDTFLDTLFSHYFKHTLKLEKTKSIDKTFIEEYAPDIFKDNLRIKEFDNFLILNEEINTTDKKFKSVSELKYDSFKWKVNKFNQIIYSFPKSILPKNTLVKNTDFIDLNNSLFYINSQSMLNENLTLEFCISNENIKNEILEKMILEIQKSEDPLNNWHLFNLTKDLRYLKNELLKIKNSSDSVESYLKDVYSKLKRNYDKELENLYRIS</sequence>
<dbReference type="RefSeq" id="WP_099651454.1">
    <property type="nucleotide sequence ID" value="NZ_CP024411.1"/>
</dbReference>
<name>A0A3S5Y0C3_9MOLU</name>
<dbReference type="EMBL" id="CP024411">
    <property type="protein sequence ID" value="ATQ35787.1"/>
    <property type="molecule type" value="Genomic_DNA"/>
</dbReference>
<gene>
    <name evidence="1" type="ORF">CS528_03430</name>
</gene>